<dbReference type="Proteomes" id="UP000018144">
    <property type="component" value="Unassembled WGS sequence"/>
</dbReference>
<protein>
    <submittedName>
        <fullName evidence="1">Uncharacterized protein</fullName>
    </submittedName>
</protein>
<organism evidence="1 2">
    <name type="scientific">Pyronema omphalodes (strain CBS 100304)</name>
    <name type="common">Pyronema confluens</name>
    <dbReference type="NCBI Taxonomy" id="1076935"/>
    <lineage>
        <taxon>Eukaryota</taxon>
        <taxon>Fungi</taxon>
        <taxon>Dikarya</taxon>
        <taxon>Ascomycota</taxon>
        <taxon>Pezizomycotina</taxon>
        <taxon>Pezizomycetes</taxon>
        <taxon>Pezizales</taxon>
        <taxon>Pyronemataceae</taxon>
        <taxon>Pyronema</taxon>
    </lineage>
</organism>
<sequence length="131" mass="14988">MMTVELLLERGADVLLDSERKPLSSVTTVWGHYELAEWLEDLEIEECLKRHIPIPSQPQESKIFKREIDETTEEFIIPAIVDNKPPTQRTIIENSVLAAGIAWAISWRIYLQLGNVLRLLLAVLQPIIGLF</sequence>
<accession>U4KVI8</accession>
<proteinExistence type="predicted"/>
<keyword evidence="2" id="KW-1185">Reference proteome</keyword>
<gene>
    <name evidence="1" type="ORF">PCON_04045</name>
</gene>
<evidence type="ECO:0000313" key="1">
    <source>
        <dbReference type="EMBL" id="CCX04926.1"/>
    </source>
</evidence>
<name>U4KVI8_PYROM</name>
<dbReference type="AlphaFoldDB" id="U4KVI8"/>
<dbReference type="EMBL" id="HF935220">
    <property type="protein sequence ID" value="CCX04926.1"/>
    <property type="molecule type" value="Genomic_DNA"/>
</dbReference>
<evidence type="ECO:0000313" key="2">
    <source>
        <dbReference type="Proteomes" id="UP000018144"/>
    </source>
</evidence>
<reference evidence="1 2" key="1">
    <citation type="journal article" date="2013" name="PLoS Genet.">
        <title>The genome and development-dependent transcriptomes of Pyronema confluens: a window into fungal evolution.</title>
        <authorList>
            <person name="Traeger S."/>
            <person name="Altegoer F."/>
            <person name="Freitag M."/>
            <person name="Gabaldon T."/>
            <person name="Kempken F."/>
            <person name="Kumar A."/>
            <person name="Marcet-Houben M."/>
            <person name="Poggeler S."/>
            <person name="Stajich J.E."/>
            <person name="Nowrousian M."/>
        </authorList>
    </citation>
    <scope>NUCLEOTIDE SEQUENCE [LARGE SCALE GENOMIC DNA]</scope>
    <source>
        <strain evidence="2">CBS 100304</strain>
        <tissue evidence="1">Vegetative mycelium</tissue>
    </source>
</reference>